<reference evidence="2 3" key="1">
    <citation type="submission" date="2019-06" db="EMBL/GenBank/DDBJ databases">
        <title>Genomics analysis of Aphanomyces spp. identifies a new class of oomycete effector associated with host adaptation.</title>
        <authorList>
            <person name="Gaulin E."/>
        </authorList>
    </citation>
    <scope>NUCLEOTIDE SEQUENCE [LARGE SCALE GENOMIC DNA]</scope>
    <source>
        <strain evidence="2 3">E</strain>
    </source>
</reference>
<gene>
    <name evidence="2" type="ORF">AaE_010979</name>
</gene>
<dbReference type="Gene3D" id="3.30.740.10">
    <property type="entry name" value="Protein Inhibitor Of Neuronal Nitric Oxide Synthase"/>
    <property type="match status" value="1"/>
</dbReference>
<dbReference type="EMBL" id="VJMI01016773">
    <property type="protein sequence ID" value="KAF0716866.1"/>
    <property type="molecule type" value="Genomic_DNA"/>
</dbReference>
<dbReference type="Proteomes" id="UP000469452">
    <property type="component" value="Unassembled WGS sequence"/>
</dbReference>
<evidence type="ECO:0000256" key="1">
    <source>
        <dbReference type="RuleBase" id="RU365010"/>
    </source>
</evidence>
<dbReference type="Pfam" id="PF01221">
    <property type="entry name" value="Dynein_light"/>
    <property type="match status" value="1"/>
</dbReference>
<sequence length="98" mass="11420">MSTRENNKQLETDMDEHGDMKVGCSELSLISMMAAVAMEQFTEEKEISKHLKTWLEEKYGPTWHCIVGSEYKTSFTYESKNFIKFNVGKKCITLFRHS</sequence>
<proteinExistence type="inferred from homology"/>
<keyword evidence="1" id="KW-0505">Motor protein</keyword>
<dbReference type="GO" id="GO:0007017">
    <property type="term" value="P:microtubule-based process"/>
    <property type="evidence" value="ECO:0007669"/>
    <property type="project" value="InterPro"/>
</dbReference>
<name>A0A6A4ZMJ6_APHAT</name>
<accession>A0A6A4ZMJ6</accession>
<protein>
    <recommendedName>
        <fullName evidence="1">Dynein light chain</fullName>
    </recommendedName>
</protein>
<keyword evidence="1" id="KW-0963">Cytoplasm</keyword>
<dbReference type="GO" id="GO:0005868">
    <property type="term" value="C:cytoplasmic dynein complex"/>
    <property type="evidence" value="ECO:0007669"/>
    <property type="project" value="TreeGrafter"/>
</dbReference>
<keyword evidence="1" id="KW-0243">Dynein</keyword>
<organism evidence="2 3">
    <name type="scientific">Aphanomyces astaci</name>
    <name type="common">Crayfish plague agent</name>
    <dbReference type="NCBI Taxonomy" id="112090"/>
    <lineage>
        <taxon>Eukaryota</taxon>
        <taxon>Sar</taxon>
        <taxon>Stramenopiles</taxon>
        <taxon>Oomycota</taxon>
        <taxon>Saprolegniomycetes</taxon>
        <taxon>Saprolegniales</taxon>
        <taxon>Verrucalvaceae</taxon>
        <taxon>Aphanomyces</taxon>
    </lineage>
</organism>
<keyword evidence="1" id="KW-0493">Microtubule</keyword>
<evidence type="ECO:0000313" key="3">
    <source>
        <dbReference type="Proteomes" id="UP000469452"/>
    </source>
</evidence>
<dbReference type="InterPro" id="IPR037177">
    <property type="entry name" value="DLC_sf"/>
</dbReference>
<dbReference type="CDD" id="cd21450">
    <property type="entry name" value="DLC-like_DYNLL1-like"/>
    <property type="match status" value="1"/>
</dbReference>
<evidence type="ECO:0000313" key="2">
    <source>
        <dbReference type="EMBL" id="KAF0716866.1"/>
    </source>
</evidence>
<dbReference type="SUPFAM" id="SSF54648">
    <property type="entry name" value="DLC"/>
    <property type="match status" value="1"/>
</dbReference>
<dbReference type="SMART" id="SM01375">
    <property type="entry name" value="Dynein_light"/>
    <property type="match status" value="1"/>
</dbReference>
<dbReference type="GO" id="GO:0005874">
    <property type="term" value="C:microtubule"/>
    <property type="evidence" value="ECO:0007669"/>
    <property type="project" value="UniProtKB-KW"/>
</dbReference>
<dbReference type="VEuPathDB" id="FungiDB:H257_09144"/>
<dbReference type="PANTHER" id="PTHR11886:SF35">
    <property type="entry name" value="DYNEIN LIGHT CHAIN"/>
    <property type="match status" value="1"/>
</dbReference>
<comment type="caution">
    <text evidence="2">The sequence shown here is derived from an EMBL/GenBank/DDBJ whole genome shotgun (WGS) entry which is preliminary data.</text>
</comment>
<dbReference type="InterPro" id="IPR001372">
    <property type="entry name" value="Dynein_light_chain_typ-1/2"/>
</dbReference>
<dbReference type="PANTHER" id="PTHR11886">
    <property type="entry name" value="DYNEIN LIGHT CHAIN"/>
    <property type="match status" value="1"/>
</dbReference>
<comment type="similarity">
    <text evidence="1">Belongs to the dynein light chain family.</text>
</comment>
<dbReference type="AlphaFoldDB" id="A0A6A4ZMJ6"/>
<keyword evidence="1" id="KW-0206">Cytoskeleton</keyword>
<dbReference type="GO" id="GO:0045505">
    <property type="term" value="F:dynein intermediate chain binding"/>
    <property type="evidence" value="ECO:0007669"/>
    <property type="project" value="TreeGrafter"/>
</dbReference>
<comment type="subcellular location">
    <subcellularLocation>
        <location evidence="1">Cytoplasm</location>
        <location evidence="1">Cytoskeleton</location>
    </subcellularLocation>
</comment>